<feature type="transmembrane region" description="Helical" evidence="1">
    <location>
        <begin position="445"/>
        <end position="468"/>
    </location>
</feature>
<keyword evidence="1" id="KW-1133">Transmembrane helix</keyword>
<name>W6A5K5_9MOLU</name>
<feature type="transmembrane region" description="Helical" evidence="1">
    <location>
        <begin position="204"/>
        <end position="231"/>
    </location>
</feature>
<dbReference type="GO" id="GO:0022857">
    <property type="term" value="F:transmembrane transporter activity"/>
    <property type="evidence" value="ECO:0007669"/>
    <property type="project" value="InterPro"/>
</dbReference>
<sequence>MKNKLEKKWVSKQTMWIISLLATADVLVFIFPSYLKNVINQEVIAMNLGISNSQLGQATAIYGYISLAIYFFGSIVGDKFSLKWLTIIGLSIFGISGIWYGMVGLTYGGGIVWDNINDVAKLNSGGQTERFVQVMVIYSIWAVGKIIFWAPLWKLLSQQGKQEENGMLNGVHGSLNGFIGTIFVAFGFALFTVFTPIFVNETTYSTWAFTIMCWIFCGLIGIDVILLILFVKEQKSDNKIVNEFSIKDLKEVLKNGKVWLLSFVIMGVYMYQSGLSILVPFMNSTLIIATIIVFVAGLLRTYLFRFFFSAWSGKIADRSGKYIKFLMIGTIIATFLITISAILPGFKTGSFYDMSKGYKLFVQIVVFIFYLVLGAICWALVTNRWATIYEIGVSQKQYATAVGLISVIAFSPDAWFQQANASLTKVYKTPGFEGITPDGYSYQIAYQWLMLIIVIGGIIGIVSALILMQWIKREKLNKAL</sequence>
<dbReference type="Gene3D" id="1.20.1250.20">
    <property type="entry name" value="MFS general substrate transporter like domains"/>
    <property type="match status" value="1"/>
</dbReference>
<feature type="transmembrane region" description="Helical" evidence="1">
    <location>
        <begin position="252"/>
        <end position="271"/>
    </location>
</feature>
<evidence type="ECO:0000313" key="3">
    <source>
        <dbReference type="Proteomes" id="UP000019267"/>
    </source>
</evidence>
<dbReference type="InterPro" id="IPR036259">
    <property type="entry name" value="MFS_trans_sf"/>
</dbReference>
<keyword evidence="3" id="KW-1185">Reference proteome</keyword>
<dbReference type="Proteomes" id="UP000019267">
    <property type="component" value="Chromosome"/>
</dbReference>
<dbReference type="HOGENOM" id="CLU_043790_1_0_14"/>
<dbReference type="eggNOG" id="COG2211">
    <property type="taxonomic scope" value="Bacteria"/>
</dbReference>
<accession>W6A5K5</accession>
<dbReference type="STRING" id="1276246.SCULI_v1c00720"/>
<feature type="transmembrane region" description="Helical" evidence="1">
    <location>
        <begin position="131"/>
        <end position="153"/>
    </location>
</feature>
<feature type="transmembrane region" description="Helical" evidence="1">
    <location>
        <begin position="55"/>
        <end position="72"/>
    </location>
</feature>
<feature type="transmembrane region" description="Helical" evidence="1">
    <location>
        <begin position="15"/>
        <end position="35"/>
    </location>
</feature>
<protein>
    <submittedName>
        <fullName evidence="2">Glycerophosphodiester transporter</fullName>
    </submittedName>
</protein>
<dbReference type="InterPro" id="IPR011701">
    <property type="entry name" value="MFS"/>
</dbReference>
<keyword evidence="1" id="KW-0812">Transmembrane</keyword>
<feature type="transmembrane region" description="Helical" evidence="1">
    <location>
        <begin position="174"/>
        <end position="198"/>
    </location>
</feature>
<evidence type="ECO:0000256" key="1">
    <source>
        <dbReference type="SAM" id="Phobius"/>
    </source>
</evidence>
<dbReference type="KEGG" id="scq:SCULI_v1c00720"/>
<feature type="transmembrane region" description="Helical" evidence="1">
    <location>
        <begin position="358"/>
        <end position="386"/>
    </location>
</feature>
<dbReference type="CDD" id="cd06174">
    <property type="entry name" value="MFS"/>
    <property type="match status" value="1"/>
</dbReference>
<gene>
    <name evidence="2" type="primary">glpU2</name>
    <name evidence="2" type="ORF">SCULI_v1c00720</name>
</gene>
<organism evidence="2 3">
    <name type="scientific">Spiroplasma culicicola AES-1</name>
    <dbReference type="NCBI Taxonomy" id="1276246"/>
    <lineage>
        <taxon>Bacteria</taxon>
        <taxon>Bacillati</taxon>
        <taxon>Mycoplasmatota</taxon>
        <taxon>Mollicutes</taxon>
        <taxon>Entomoplasmatales</taxon>
        <taxon>Spiroplasmataceae</taxon>
        <taxon>Spiroplasma</taxon>
    </lineage>
</organism>
<proteinExistence type="predicted"/>
<dbReference type="SUPFAM" id="SSF103473">
    <property type="entry name" value="MFS general substrate transporter"/>
    <property type="match status" value="1"/>
</dbReference>
<dbReference type="Pfam" id="PF07690">
    <property type="entry name" value="MFS_1"/>
    <property type="match status" value="1"/>
</dbReference>
<dbReference type="PATRIC" id="fig|1276246.3.peg.70"/>
<evidence type="ECO:0000313" key="2">
    <source>
        <dbReference type="EMBL" id="AHI52413.1"/>
    </source>
</evidence>
<keyword evidence="1" id="KW-0472">Membrane</keyword>
<dbReference type="EMBL" id="CP006681">
    <property type="protein sequence ID" value="AHI52413.1"/>
    <property type="molecule type" value="Genomic_DNA"/>
</dbReference>
<dbReference type="RefSeq" id="WP_025362659.1">
    <property type="nucleotide sequence ID" value="NZ_CP006681.1"/>
</dbReference>
<dbReference type="AlphaFoldDB" id="W6A5K5"/>
<feature type="transmembrane region" description="Helical" evidence="1">
    <location>
        <begin position="277"/>
        <end position="304"/>
    </location>
</feature>
<feature type="transmembrane region" description="Helical" evidence="1">
    <location>
        <begin position="398"/>
        <end position="416"/>
    </location>
</feature>
<reference evidence="2 3" key="1">
    <citation type="journal article" date="2014" name="Genome Biol. Evol.">
        <title>Molecular evolution of the substrate utilization strategies and putative virulence factors in mosquito-associated Spiroplasma species.</title>
        <authorList>
            <person name="Chang T.H."/>
            <person name="Lo W.S."/>
            <person name="Ku C."/>
            <person name="Chen L.L."/>
            <person name="Kuo C.H."/>
        </authorList>
    </citation>
    <scope>NUCLEOTIDE SEQUENCE [LARGE SCALE GENOMIC DNA]</scope>
    <source>
        <strain evidence="2">AES-1</strain>
    </source>
</reference>
<feature type="transmembrane region" description="Helical" evidence="1">
    <location>
        <begin position="325"/>
        <end position="346"/>
    </location>
</feature>
<feature type="transmembrane region" description="Helical" evidence="1">
    <location>
        <begin position="84"/>
        <end position="111"/>
    </location>
</feature>